<reference evidence="2 3" key="1">
    <citation type="submission" date="2016-09" db="EMBL/GenBank/DDBJ databases">
        <title>Metabolic pathway, cell adaptation mechanisms and a novel monoxygenase revealed through proteogenomic-transcription analysis of a Sphingomonas haloaromaticamans strain degrading the fungicide ortho-phenylphenol.</title>
        <authorList>
            <person name="Perruchon C."/>
            <person name="Papadopoulou E.S."/>
            <person name="Rousidou C."/>
            <person name="Vasileiadis S."/>
            <person name="Tanou G."/>
            <person name="Amoutzias G."/>
            <person name="Molassiotis A."/>
            <person name="Karpouzas D.G."/>
        </authorList>
    </citation>
    <scope>NUCLEOTIDE SEQUENCE [LARGE SCALE GENOMIC DNA]</scope>
    <source>
        <strain evidence="2 3">P3</strain>
    </source>
</reference>
<name>A0A1S1H8J3_9SPHN</name>
<dbReference type="Proteomes" id="UP000179467">
    <property type="component" value="Unassembled WGS sequence"/>
</dbReference>
<gene>
    <name evidence="2" type="ORF">BHE75_00101</name>
</gene>
<proteinExistence type="predicted"/>
<evidence type="ECO:0000313" key="3">
    <source>
        <dbReference type="Proteomes" id="UP000179467"/>
    </source>
</evidence>
<sequence>MRLKLLLGAMLLAGTVQVQAQTTPAPQDNPDAPERMADKDDRIVCKRFQKIGSLVATYKTCKTVREWRREREGIRSTTGAGGCGGTAETGICGG</sequence>
<evidence type="ECO:0008006" key="4">
    <source>
        <dbReference type="Google" id="ProtNLM"/>
    </source>
</evidence>
<protein>
    <recommendedName>
        <fullName evidence="4">Secreted protein</fullName>
    </recommendedName>
</protein>
<comment type="caution">
    <text evidence="2">The sequence shown here is derived from an EMBL/GenBank/DDBJ whole genome shotgun (WGS) entry which is preliminary data.</text>
</comment>
<keyword evidence="3" id="KW-1185">Reference proteome</keyword>
<evidence type="ECO:0000256" key="1">
    <source>
        <dbReference type="SAM" id="SignalP"/>
    </source>
</evidence>
<feature type="chain" id="PRO_5012458675" description="Secreted protein" evidence="1">
    <location>
        <begin position="21"/>
        <end position="94"/>
    </location>
</feature>
<feature type="signal peptide" evidence="1">
    <location>
        <begin position="1"/>
        <end position="20"/>
    </location>
</feature>
<keyword evidence="1" id="KW-0732">Signal</keyword>
<accession>A0A1S1H8J3</accession>
<evidence type="ECO:0000313" key="2">
    <source>
        <dbReference type="EMBL" id="OHT18132.1"/>
    </source>
</evidence>
<organism evidence="2 3">
    <name type="scientific">Edaphosphingomonas haloaromaticamans</name>
    <dbReference type="NCBI Taxonomy" id="653954"/>
    <lineage>
        <taxon>Bacteria</taxon>
        <taxon>Pseudomonadati</taxon>
        <taxon>Pseudomonadota</taxon>
        <taxon>Alphaproteobacteria</taxon>
        <taxon>Sphingomonadales</taxon>
        <taxon>Rhizorhabdaceae</taxon>
        <taxon>Edaphosphingomonas</taxon>
    </lineage>
</organism>
<dbReference type="EMBL" id="MIPT01000001">
    <property type="protein sequence ID" value="OHT18132.1"/>
    <property type="molecule type" value="Genomic_DNA"/>
</dbReference>
<dbReference type="AlphaFoldDB" id="A0A1S1H8J3"/>